<evidence type="ECO:0000313" key="2">
    <source>
        <dbReference type="EMBL" id="KAL3801539.1"/>
    </source>
</evidence>
<keyword evidence="1" id="KW-0812">Transmembrane</keyword>
<reference evidence="2 3" key="1">
    <citation type="journal article" date="2020" name="G3 (Bethesda)">
        <title>Improved Reference Genome for Cyclotella cryptica CCMP332, a Model for Cell Wall Morphogenesis, Salinity Adaptation, and Lipid Production in Diatoms (Bacillariophyta).</title>
        <authorList>
            <person name="Roberts W.R."/>
            <person name="Downey K.M."/>
            <person name="Ruck E.C."/>
            <person name="Traller J.C."/>
            <person name="Alverson A.J."/>
        </authorList>
    </citation>
    <scope>NUCLEOTIDE SEQUENCE [LARGE SCALE GENOMIC DNA]</scope>
    <source>
        <strain evidence="2 3">CCMP332</strain>
    </source>
</reference>
<dbReference type="EMBL" id="JABMIG020000026">
    <property type="protein sequence ID" value="KAL3801539.1"/>
    <property type="molecule type" value="Genomic_DNA"/>
</dbReference>
<protein>
    <recommendedName>
        <fullName evidence="4">Secreted protein</fullName>
    </recommendedName>
</protein>
<evidence type="ECO:0008006" key="4">
    <source>
        <dbReference type="Google" id="ProtNLM"/>
    </source>
</evidence>
<feature type="transmembrane region" description="Helical" evidence="1">
    <location>
        <begin position="12"/>
        <end position="35"/>
    </location>
</feature>
<dbReference type="AlphaFoldDB" id="A0ABD3QNK6"/>
<keyword evidence="1" id="KW-0472">Membrane</keyword>
<keyword evidence="1" id="KW-1133">Transmembrane helix</keyword>
<keyword evidence="3" id="KW-1185">Reference proteome</keyword>
<evidence type="ECO:0000256" key="1">
    <source>
        <dbReference type="SAM" id="Phobius"/>
    </source>
</evidence>
<organism evidence="2 3">
    <name type="scientific">Cyclotella cryptica</name>
    <dbReference type="NCBI Taxonomy" id="29204"/>
    <lineage>
        <taxon>Eukaryota</taxon>
        <taxon>Sar</taxon>
        <taxon>Stramenopiles</taxon>
        <taxon>Ochrophyta</taxon>
        <taxon>Bacillariophyta</taxon>
        <taxon>Coscinodiscophyceae</taxon>
        <taxon>Thalassiosirophycidae</taxon>
        <taxon>Stephanodiscales</taxon>
        <taxon>Stephanodiscaceae</taxon>
        <taxon>Cyclotella</taxon>
    </lineage>
</organism>
<proteinExistence type="predicted"/>
<comment type="caution">
    <text evidence="2">The sequence shown here is derived from an EMBL/GenBank/DDBJ whole genome shotgun (WGS) entry which is preliminary data.</text>
</comment>
<accession>A0ABD3QNK6</accession>
<gene>
    <name evidence="2" type="ORF">HJC23_000977</name>
</gene>
<dbReference type="Proteomes" id="UP001516023">
    <property type="component" value="Unassembled WGS sequence"/>
</dbReference>
<sequence>MNFGKCENFGIIFLNSWFSFFCLCVCVVESVFGCYDETADKRDTSLIRHTCDLCLPSLYMTIL</sequence>
<name>A0ABD3QNK6_9STRA</name>
<evidence type="ECO:0000313" key="3">
    <source>
        <dbReference type="Proteomes" id="UP001516023"/>
    </source>
</evidence>